<accession>A0ABR0JQR7</accession>
<dbReference type="InterPro" id="IPR009327">
    <property type="entry name" value="Cupin_DUF985"/>
</dbReference>
<protein>
    <recommendedName>
        <fullName evidence="5">NADH:flavin oxidoreductase/NADH oxidase N-terminal domain-containing protein</fullName>
    </recommendedName>
</protein>
<dbReference type="Proteomes" id="UP001345691">
    <property type="component" value="Unassembled WGS sequence"/>
</dbReference>
<dbReference type="PANTHER" id="PTHR22893:SF91">
    <property type="entry name" value="NADPH DEHYDROGENASE 2-RELATED"/>
    <property type="match status" value="1"/>
</dbReference>
<dbReference type="InterPro" id="IPR013785">
    <property type="entry name" value="Aldolase_TIM"/>
</dbReference>
<dbReference type="Pfam" id="PF00724">
    <property type="entry name" value="Oxidored_FMN"/>
    <property type="match status" value="1"/>
</dbReference>
<comment type="caution">
    <text evidence="3">The sequence shown here is derived from an EMBL/GenBank/DDBJ whole genome shotgun (WGS) entry which is preliminary data.</text>
</comment>
<dbReference type="InterPro" id="IPR011051">
    <property type="entry name" value="RmlC_Cupin_sf"/>
</dbReference>
<dbReference type="PANTHER" id="PTHR22893">
    <property type="entry name" value="NADH OXIDOREDUCTASE-RELATED"/>
    <property type="match status" value="1"/>
</dbReference>
<sequence length="622" mass="68980">MGSLGTSSSHSRLFEPLKVGNVTLQNRLVMAPLTRFRADDDHVPLPMVSTYYEQRGSVPGTLLITEATFITKRAGGYPNVPGIYNKDQIAAWRKVTDAVHAKGSFIYCQLWALGRTANEQYCKAQGIEIISSSPTPMDSERPVPRELTKEEIKEFVADYAQAAKNAIEAGFDGVEIHGANGYLIDQFTQDNCNRRTDEYGGSIENRARFGLEVAKAVVEAVGADKVGIRLSPFSTFQGMKMADPVPQFSHLLKGLKELKLSYVHMVESRISGNADIESTEKVDFAIDIWGTTSPIFIAGGFTPESALRATDEEYKDKDIAIVFGRYFISTPDLPYRIQKGIPLTKYDRDTFYKPKSEKGYIDFPFSTEFERETEQNSHIPASTMSTHIPPTDAAYAQSLLAHPPPLESSAIQSTISALKLQDHIEGGYFVETDRDPLLVPNPYQNLPLLANATSKDHSGTRHASTTIYYLLGQTSPVGYFHRNRGRTVHTLHRGRGRYVIMHFDQRDSNGHVPIETFVVGQDIEAGEKVQWIVEGGKFKASFLLPDSSRYDATAADGAETGSEKGLLISETVVPGFEFSDHDFLTAEGMAEALTDTQRGELRWLLKKGEQARLDSVVKQQAQ</sequence>
<dbReference type="InterPro" id="IPR045247">
    <property type="entry name" value="Oye-like"/>
</dbReference>
<evidence type="ECO:0000313" key="4">
    <source>
        <dbReference type="Proteomes" id="UP001345691"/>
    </source>
</evidence>
<dbReference type="Gene3D" id="3.20.20.70">
    <property type="entry name" value="Aldolase class I"/>
    <property type="match status" value="1"/>
</dbReference>
<evidence type="ECO:0000259" key="2">
    <source>
        <dbReference type="Pfam" id="PF06172"/>
    </source>
</evidence>
<dbReference type="CDD" id="cd06121">
    <property type="entry name" value="cupin_YML079wp"/>
    <property type="match status" value="1"/>
</dbReference>
<organism evidence="3 4">
    <name type="scientific">Exophiala sideris</name>
    <dbReference type="NCBI Taxonomy" id="1016849"/>
    <lineage>
        <taxon>Eukaryota</taxon>
        <taxon>Fungi</taxon>
        <taxon>Dikarya</taxon>
        <taxon>Ascomycota</taxon>
        <taxon>Pezizomycotina</taxon>
        <taxon>Eurotiomycetes</taxon>
        <taxon>Chaetothyriomycetidae</taxon>
        <taxon>Chaetothyriales</taxon>
        <taxon>Herpotrichiellaceae</taxon>
        <taxon>Exophiala</taxon>
    </lineage>
</organism>
<evidence type="ECO:0000259" key="1">
    <source>
        <dbReference type="Pfam" id="PF00724"/>
    </source>
</evidence>
<dbReference type="SUPFAM" id="SSF51395">
    <property type="entry name" value="FMN-linked oxidoreductases"/>
    <property type="match status" value="1"/>
</dbReference>
<dbReference type="InterPro" id="IPR014710">
    <property type="entry name" value="RmlC-like_jellyroll"/>
</dbReference>
<dbReference type="CDD" id="cd02933">
    <property type="entry name" value="OYE_like_FMN"/>
    <property type="match status" value="1"/>
</dbReference>
<dbReference type="Gene3D" id="2.60.120.10">
    <property type="entry name" value="Jelly Rolls"/>
    <property type="match status" value="1"/>
</dbReference>
<feature type="domain" description="NADH:flavin oxidoreductase/NADH oxidase N-terminal" evidence="1">
    <location>
        <begin position="13"/>
        <end position="343"/>
    </location>
</feature>
<evidence type="ECO:0000313" key="3">
    <source>
        <dbReference type="EMBL" id="KAK5068301.1"/>
    </source>
</evidence>
<dbReference type="EMBL" id="JAVRRF010000001">
    <property type="protein sequence ID" value="KAK5068301.1"/>
    <property type="molecule type" value="Genomic_DNA"/>
</dbReference>
<reference evidence="3 4" key="1">
    <citation type="submission" date="2023-08" db="EMBL/GenBank/DDBJ databases">
        <title>Black Yeasts Isolated from many extreme environments.</title>
        <authorList>
            <person name="Coleine C."/>
            <person name="Stajich J.E."/>
            <person name="Selbmann L."/>
        </authorList>
    </citation>
    <scope>NUCLEOTIDE SEQUENCE [LARGE SCALE GENOMIC DNA]</scope>
    <source>
        <strain evidence="3 4">CCFEE 6328</strain>
    </source>
</reference>
<dbReference type="Pfam" id="PF06172">
    <property type="entry name" value="Cupin_5"/>
    <property type="match status" value="1"/>
</dbReference>
<evidence type="ECO:0008006" key="5">
    <source>
        <dbReference type="Google" id="ProtNLM"/>
    </source>
</evidence>
<dbReference type="InterPro" id="IPR001155">
    <property type="entry name" value="OxRdtase_FMN_N"/>
</dbReference>
<name>A0ABR0JQR7_9EURO</name>
<gene>
    <name evidence="3" type="ORF">LTR69_000419</name>
</gene>
<keyword evidence="4" id="KW-1185">Reference proteome</keyword>
<dbReference type="SUPFAM" id="SSF51182">
    <property type="entry name" value="RmlC-like cupins"/>
    <property type="match status" value="1"/>
</dbReference>
<proteinExistence type="predicted"/>
<feature type="domain" description="DUF985" evidence="2">
    <location>
        <begin position="412"/>
        <end position="583"/>
    </location>
</feature>